<dbReference type="OrthoDB" id="9772911at2"/>
<gene>
    <name evidence="3" type="ORF">C8D90_101792</name>
</gene>
<organism evidence="3 4">
    <name type="scientific">Enterobacillus tribolii</name>
    <dbReference type="NCBI Taxonomy" id="1487935"/>
    <lineage>
        <taxon>Bacteria</taxon>
        <taxon>Pseudomonadati</taxon>
        <taxon>Pseudomonadota</taxon>
        <taxon>Gammaproteobacteria</taxon>
        <taxon>Enterobacterales</taxon>
        <taxon>Hafniaceae</taxon>
        <taxon>Enterobacillus</taxon>
    </lineage>
</organism>
<sequence length="338" mass="37543">MKRTYAAMVVAGCLWAVVLPAVAAGPQEKVAAAEQGDPALFTAYVERLKQQALAQGISQRTVDIAFADVHFVGRVVSQDKNQPEKKLTLDDYLTRVLSAKKLERGRVLLEQHRAKLNALSMKYGVPPQYIVTLWGLESYYGRMPGKEDVISALATLAFEGRREAFFTGQLMAALKILQDGHIGREQMKGSWAGAMGQNQFMPASFLKYGADGDEDGRIDIWNNVNDVFASTANYLASEGWRNGERWGQEVRLPAGFDERLAGLRDDQSADAETWLRRGVTLADAQAVPPGQARAWIILPDDAQGRAFMVYDNFRVLMHWNRSYYFAISVGMMADGLAR</sequence>
<dbReference type="GO" id="GO:0009253">
    <property type="term" value="P:peptidoglycan catabolic process"/>
    <property type="evidence" value="ECO:0007669"/>
    <property type="project" value="TreeGrafter"/>
</dbReference>
<evidence type="ECO:0000313" key="4">
    <source>
        <dbReference type="Proteomes" id="UP000254848"/>
    </source>
</evidence>
<feature type="chain" id="PRO_5016645530" evidence="1">
    <location>
        <begin position="24"/>
        <end position="338"/>
    </location>
</feature>
<dbReference type="Pfam" id="PF13406">
    <property type="entry name" value="SLT_2"/>
    <property type="match status" value="1"/>
</dbReference>
<dbReference type="PANTHER" id="PTHR30163">
    <property type="entry name" value="MEMBRANE-BOUND LYTIC MUREIN TRANSGLYCOSYLASE B"/>
    <property type="match status" value="1"/>
</dbReference>
<dbReference type="CDD" id="cd13399">
    <property type="entry name" value="Slt35-like"/>
    <property type="match status" value="1"/>
</dbReference>
<keyword evidence="1" id="KW-0732">Signal</keyword>
<evidence type="ECO:0000259" key="2">
    <source>
        <dbReference type="Pfam" id="PF13406"/>
    </source>
</evidence>
<dbReference type="InterPro" id="IPR011970">
    <property type="entry name" value="MltB_2"/>
</dbReference>
<reference evidence="3 4" key="1">
    <citation type="submission" date="2018-07" db="EMBL/GenBank/DDBJ databases">
        <title>Genomic Encyclopedia of Type Strains, Phase IV (KMG-IV): sequencing the most valuable type-strain genomes for metagenomic binning, comparative biology and taxonomic classification.</title>
        <authorList>
            <person name="Goeker M."/>
        </authorList>
    </citation>
    <scope>NUCLEOTIDE SEQUENCE [LARGE SCALE GENOMIC DNA]</scope>
    <source>
        <strain evidence="3 4">DSM 103736</strain>
    </source>
</reference>
<dbReference type="EMBL" id="QRAP01000001">
    <property type="protein sequence ID" value="RDK97344.1"/>
    <property type="molecule type" value="Genomic_DNA"/>
</dbReference>
<name>A0A370R4J2_9GAMM</name>
<dbReference type="Gene3D" id="1.10.8.350">
    <property type="entry name" value="Bacterial muramidase"/>
    <property type="match status" value="1"/>
</dbReference>
<feature type="signal peptide" evidence="1">
    <location>
        <begin position="1"/>
        <end position="23"/>
    </location>
</feature>
<protein>
    <submittedName>
        <fullName evidence="3">Membrane-bound lytic murein transglycosylase B</fullName>
    </submittedName>
</protein>
<dbReference type="Proteomes" id="UP000254848">
    <property type="component" value="Unassembled WGS sequence"/>
</dbReference>
<dbReference type="AlphaFoldDB" id="A0A370R4J2"/>
<dbReference type="InterPro" id="IPR043426">
    <property type="entry name" value="MltB-like"/>
</dbReference>
<dbReference type="SUPFAM" id="SSF53955">
    <property type="entry name" value="Lysozyme-like"/>
    <property type="match status" value="1"/>
</dbReference>
<dbReference type="RefSeq" id="WP_115457071.1">
    <property type="nucleotide sequence ID" value="NZ_QRAP01000001.1"/>
</dbReference>
<dbReference type="InterPro" id="IPR031304">
    <property type="entry name" value="SLT_2"/>
</dbReference>
<evidence type="ECO:0000313" key="3">
    <source>
        <dbReference type="EMBL" id="RDK97344.1"/>
    </source>
</evidence>
<keyword evidence="4" id="KW-1185">Reference proteome</keyword>
<dbReference type="Gene3D" id="1.10.530.10">
    <property type="match status" value="1"/>
</dbReference>
<dbReference type="GO" id="GO:0008933">
    <property type="term" value="F:peptidoglycan lytic transglycosylase activity"/>
    <property type="evidence" value="ECO:0007669"/>
    <property type="project" value="TreeGrafter"/>
</dbReference>
<accession>A0A370R4J2</accession>
<comment type="caution">
    <text evidence="3">The sequence shown here is derived from an EMBL/GenBank/DDBJ whole genome shotgun (WGS) entry which is preliminary data.</text>
</comment>
<feature type="domain" description="Transglycosylase SLT" evidence="2">
    <location>
        <begin position="41"/>
        <end position="334"/>
    </location>
</feature>
<evidence type="ECO:0000256" key="1">
    <source>
        <dbReference type="SAM" id="SignalP"/>
    </source>
</evidence>
<dbReference type="InterPro" id="IPR023346">
    <property type="entry name" value="Lysozyme-like_dom_sf"/>
</dbReference>
<dbReference type="PANTHER" id="PTHR30163:SF8">
    <property type="entry name" value="LYTIC MUREIN TRANSGLYCOSYLASE"/>
    <property type="match status" value="1"/>
</dbReference>
<dbReference type="NCBIfam" id="TIGR02283">
    <property type="entry name" value="MltB_2"/>
    <property type="match status" value="1"/>
</dbReference>
<dbReference type="FunFam" id="1.10.8.350:FF:000001">
    <property type="entry name" value="Lytic murein transglycosylase B"/>
    <property type="match status" value="1"/>
</dbReference>
<proteinExistence type="predicted"/>